<feature type="compositionally biased region" description="Basic and acidic residues" evidence="1">
    <location>
        <begin position="210"/>
        <end position="227"/>
    </location>
</feature>
<sequence>MSVPPPSVAPPAHPGSVPDRAGADRMREIVLELPAGRGWRRRPGELVLRGSELHLTLPGVLTDTFRLPGGRVEVAAVDRAAHGREVEHGRFPVLQRLSPTSIVPFEQGFQGWVWTTRSGSGLPTLAESPDALPNLALVFVKPLDGDEVARCFEPAWVRALAARSPLGSPSVPGLLIPVGDVPAAEDAFRRFGVLGPITDREVPPTMRRHLPGDRPADPRIPVDEGARVRTSVAPPGRS</sequence>
<feature type="region of interest" description="Disordered" evidence="1">
    <location>
        <begin position="1"/>
        <end position="23"/>
    </location>
</feature>
<protein>
    <submittedName>
        <fullName evidence="2">Uncharacterized protein</fullName>
    </submittedName>
</protein>
<dbReference type="EMBL" id="CADCVJ010000029">
    <property type="protein sequence ID" value="CAA9463943.1"/>
    <property type="molecule type" value="Genomic_DNA"/>
</dbReference>
<evidence type="ECO:0000256" key="1">
    <source>
        <dbReference type="SAM" id="MobiDB-lite"/>
    </source>
</evidence>
<proteinExistence type="predicted"/>
<accession>A0A6J4R4K4</accession>
<dbReference type="AlphaFoldDB" id="A0A6J4R4K4"/>
<evidence type="ECO:0000313" key="2">
    <source>
        <dbReference type="EMBL" id="CAA9463943.1"/>
    </source>
</evidence>
<feature type="region of interest" description="Disordered" evidence="1">
    <location>
        <begin position="199"/>
        <end position="238"/>
    </location>
</feature>
<reference evidence="2" key="1">
    <citation type="submission" date="2020-02" db="EMBL/GenBank/DDBJ databases">
        <authorList>
            <person name="Meier V. D."/>
        </authorList>
    </citation>
    <scope>NUCLEOTIDE SEQUENCE</scope>
    <source>
        <strain evidence="2">AVDCRST_MAG38</strain>
    </source>
</reference>
<gene>
    <name evidence="2" type="ORF">AVDCRST_MAG38-496</name>
</gene>
<name>A0A6J4R4K4_9ACTN</name>
<feature type="compositionally biased region" description="Pro residues" evidence="1">
    <location>
        <begin position="1"/>
        <end position="13"/>
    </location>
</feature>
<organism evidence="2">
    <name type="scientific">uncultured Solirubrobacteraceae bacterium</name>
    <dbReference type="NCBI Taxonomy" id="1162706"/>
    <lineage>
        <taxon>Bacteria</taxon>
        <taxon>Bacillati</taxon>
        <taxon>Actinomycetota</taxon>
        <taxon>Thermoleophilia</taxon>
        <taxon>Solirubrobacterales</taxon>
        <taxon>Solirubrobacteraceae</taxon>
        <taxon>environmental samples</taxon>
    </lineage>
</organism>